<sequence>MDAATKPIPTFALQQLGDPNAVACEGDACVVVDDRHSQALVNRQIDEGLV</sequence>
<keyword evidence="2" id="KW-1185">Reference proteome</keyword>
<reference evidence="1 2" key="1">
    <citation type="submission" date="2017-11" db="EMBL/GenBank/DDBJ databases">
        <title>Genomic Encyclopedia of Archaeal and Bacterial Type Strains, Phase II (KMG-II): From Individual Species to Whole Genera.</title>
        <authorList>
            <person name="Goeker M."/>
        </authorList>
    </citation>
    <scope>NUCLEOTIDE SEQUENCE [LARGE SCALE GENOMIC DNA]</scope>
    <source>
        <strain evidence="1 2">DSM 16400</strain>
    </source>
</reference>
<dbReference type="RefSeq" id="WP_157847484.1">
    <property type="nucleotide sequence ID" value="NZ_BMZU01000001.1"/>
</dbReference>
<dbReference type="Proteomes" id="UP000231742">
    <property type="component" value="Unassembled WGS sequence"/>
</dbReference>
<dbReference type="EMBL" id="PGFH01000001">
    <property type="protein sequence ID" value="PJJ82191.1"/>
    <property type="molecule type" value="Genomic_DNA"/>
</dbReference>
<comment type="caution">
    <text evidence="1">The sequence shown here is derived from an EMBL/GenBank/DDBJ whole genome shotgun (WGS) entry which is preliminary data.</text>
</comment>
<dbReference type="OrthoDB" id="5195349at2"/>
<protein>
    <submittedName>
        <fullName evidence="1">Uncharacterized protein</fullName>
    </submittedName>
</protein>
<evidence type="ECO:0000313" key="1">
    <source>
        <dbReference type="EMBL" id="PJJ82191.1"/>
    </source>
</evidence>
<name>A0A2M9D903_9MICO</name>
<organism evidence="1 2">
    <name type="scientific">Salinibacterium amurskyense</name>
    <dbReference type="NCBI Taxonomy" id="205941"/>
    <lineage>
        <taxon>Bacteria</taxon>
        <taxon>Bacillati</taxon>
        <taxon>Actinomycetota</taxon>
        <taxon>Actinomycetes</taxon>
        <taxon>Micrococcales</taxon>
        <taxon>Microbacteriaceae</taxon>
        <taxon>Salinibacterium</taxon>
    </lineage>
</organism>
<accession>A0A2M9D903</accession>
<proteinExistence type="predicted"/>
<evidence type="ECO:0000313" key="2">
    <source>
        <dbReference type="Proteomes" id="UP000231742"/>
    </source>
</evidence>
<gene>
    <name evidence="1" type="ORF">CLV85_1382</name>
</gene>
<dbReference type="AlphaFoldDB" id="A0A2M9D903"/>